<sequence>MIFQEKGTTISNRIIMQCFAPEINVKQIRAKRQTSISNEIRVESFESPEDGDNDNDDDSDDEADDENDEDSLQNSVTLFVDRLVRMKGFFRSLPNTLCTEKRLVASAGELCWNGNAMGRYIRRVPSQKLKNSSDLIEGSGLPESFTDDEDDYPNEINLESIEDSNQIFNDEMVSKNILSSLSSSTSESSQKPLNQPSIILLLLLSVLLKTVVR</sequence>
<dbReference type="Proteomes" id="UP000887580">
    <property type="component" value="Unplaced"/>
</dbReference>
<reference evidence="2" key="1">
    <citation type="submission" date="2022-11" db="UniProtKB">
        <authorList>
            <consortium name="WormBaseParasite"/>
        </authorList>
    </citation>
    <scope>IDENTIFICATION</scope>
</reference>
<accession>A0AC35FI49</accession>
<evidence type="ECO:0000313" key="1">
    <source>
        <dbReference type="Proteomes" id="UP000887580"/>
    </source>
</evidence>
<organism evidence="1 2">
    <name type="scientific">Panagrolaimus sp. PS1159</name>
    <dbReference type="NCBI Taxonomy" id="55785"/>
    <lineage>
        <taxon>Eukaryota</taxon>
        <taxon>Metazoa</taxon>
        <taxon>Ecdysozoa</taxon>
        <taxon>Nematoda</taxon>
        <taxon>Chromadorea</taxon>
        <taxon>Rhabditida</taxon>
        <taxon>Tylenchina</taxon>
        <taxon>Panagrolaimomorpha</taxon>
        <taxon>Panagrolaimoidea</taxon>
        <taxon>Panagrolaimidae</taxon>
        <taxon>Panagrolaimus</taxon>
    </lineage>
</organism>
<protein>
    <submittedName>
        <fullName evidence="2">Uncharacterized protein</fullName>
    </submittedName>
</protein>
<evidence type="ECO:0000313" key="2">
    <source>
        <dbReference type="WBParaSite" id="PS1159_v2.g17721.t1"/>
    </source>
</evidence>
<proteinExistence type="predicted"/>
<dbReference type="WBParaSite" id="PS1159_v2.g17721.t1">
    <property type="protein sequence ID" value="PS1159_v2.g17721.t1"/>
    <property type="gene ID" value="PS1159_v2.g17721"/>
</dbReference>
<name>A0AC35FI49_9BILA</name>